<evidence type="ECO:0000256" key="1">
    <source>
        <dbReference type="SAM" id="Coils"/>
    </source>
</evidence>
<name>A0A1F5UTM9_FRAXR</name>
<evidence type="ECO:0000259" key="2">
    <source>
        <dbReference type="PROSITE" id="PS51671"/>
    </source>
</evidence>
<accession>A0A1F5UTM9</accession>
<dbReference type="Pfam" id="PF01842">
    <property type="entry name" value="ACT"/>
    <property type="match status" value="1"/>
</dbReference>
<dbReference type="PANTHER" id="PTHR40099:SF1">
    <property type="entry name" value="ACETOLACTATE SYNTHASE, SMALL SUBUNIT"/>
    <property type="match status" value="1"/>
</dbReference>
<feature type="domain" description="ACT" evidence="2">
    <location>
        <begin position="69"/>
        <end position="126"/>
    </location>
</feature>
<organism evidence="3 4">
    <name type="scientific">Fraserbacteria sp. (strain RBG_16_55_9)</name>
    <dbReference type="NCBI Taxonomy" id="1817864"/>
    <lineage>
        <taxon>Bacteria</taxon>
        <taxon>Candidatus Fraseribacteriota</taxon>
    </lineage>
</organism>
<evidence type="ECO:0000313" key="3">
    <source>
        <dbReference type="EMBL" id="OGF54091.1"/>
    </source>
</evidence>
<sequence length="126" mass="13454">MKEFRLSLPHRPSELANVAEALARKGVNLKSVAGLSEGNKATIALVGHDVNALRQALQEARIRFEEVELLTVEMEDQPGQLADLAAKLSNAGVNLTSLYVLGKEGGKVQLGLTTDQVPKAKKALGQ</sequence>
<dbReference type="InterPro" id="IPR002912">
    <property type="entry name" value="ACT_dom"/>
</dbReference>
<dbReference type="EMBL" id="MFGX01000089">
    <property type="protein sequence ID" value="OGF54091.1"/>
    <property type="molecule type" value="Genomic_DNA"/>
</dbReference>
<dbReference type="Gene3D" id="3.30.2130.10">
    <property type="entry name" value="VC0802-like"/>
    <property type="match status" value="1"/>
</dbReference>
<feature type="coiled-coil region" evidence="1">
    <location>
        <begin position="50"/>
        <end position="77"/>
    </location>
</feature>
<reference evidence="3 4" key="1">
    <citation type="journal article" date="2016" name="Nat. Commun.">
        <title>Thousands of microbial genomes shed light on interconnected biogeochemical processes in an aquifer system.</title>
        <authorList>
            <person name="Anantharaman K."/>
            <person name="Brown C.T."/>
            <person name="Hug L.A."/>
            <person name="Sharon I."/>
            <person name="Castelle C.J."/>
            <person name="Probst A.J."/>
            <person name="Thomas B.C."/>
            <person name="Singh A."/>
            <person name="Wilkins M.J."/>
            <person name="Karaoz U."/>
            <person name="Brodie E.L."/>
            <person name="Williams K.H."/>
            <person name="Hubbard S.S."/>
            <person name="Banfield J.F."/>
        </authorList>
    </citation>
    <scope>NUCLEOTIDE SEQUENCE [LARGE SCALE GENOMIC DNA]</scope>
    <source>
        <strain evidence="4">RBG_16_55_9</strain>
    </source>
</reference>
<gene>
    <name evidence="3" type="ORF">A2Z21_08345</name>
</gene>
<dbReference type="PROSITE" id="PS51671">
    <property type="entry name" value="ACT"/>
    <property type="match status" value="1"/>
</dbReference>
<keyword evidence="1" id="KW-0175">Coiled coil</keyword>
<evidence type="ECO:0000313" key="4">
    <source>
        <dbReference type="Proteomes" id="UP000179157"/>
    </source>
</evidence>
<dbReference type="Proteomes" id="UP000179157">
    <property type="component" value="Unassembled WGS sequence"/>
</dbReference>
<proteinExistence type="predicted"/>
<dbReference type="PANTHER" id="PTHR40099">
    <property type="entry name" value="ACETOLACTATE SYNTHASE, SMALL SUBUNIT"/>
    <property type="match status" value="1"/>
</dbReference>
<protein>
    <recommendedName>
        <fullName evidence="2">ACT domain-containing protein</fullName>
    </recommendedName>
</protein>
<dbReference type="InterPro" id="IPR045865">
    <property type="entry name" value="ACT-like_dom_sf"/>
</dbReference>
<dbReference type="SUPFAM" id="SSF55021">
    <property type="entry name" value="ACT-like"/>
    <property type="match status" value="2"/>
</dbReference>
<comment type="caution">
    <text evidence="3">The sequence shown here is derived from an EMBL/GenBank/DDBJ whole genome shotgun (WGS) entry which is preliminary data.</text>
</comment>
<dbReference type="AlphaFoldDB" id="A0A1F5UTM9"/>
<dbReference type="STRING" id="1817864.A2Z21_08345"/>